<dbReference type="InterPro" id="IPR003656">
    <property type="entry name" value="Znf_BED"/>
</dbReference>
<comment type="subcellular location">
    <subcellularLocation>
        <location evidence="1">Nucleus</location>
    </subcellularLocation>
</comment>
<organism evidence="11 12">
    <name type="scientific">Plasmopara halstedii</name>
    <name type="common">Downy mildew of sunflower</name>
    <dbReference type="NCBI Taxonomy" id="4781"/>
    <lineage>
        <taxon>Eukaryota</taxon>
        <taxon>Sar</taxon>
        <taxon>Stramenopiles</taxon>
        <taxon>Oomycota</taxon>
        <taxon>Peronosporomycetes</taxon>
        <taxon>Peronosporales</taxon>
        <taxon>Peronosporaceae</taxon>
        <taxon>Plasmopara</taxon>
    </lineage>
</organism>
<dbReference type="PROSITE" id="PS50808">
    <property type="entry name" value="ZF_BED"/>
    <property type="match status" value="1"/>
</dbReference>
<dbReference type="OMA" id="FCEHEGH"/>
<proteinExistence type="predicted"/>
<dbReference type="GO" id="GO:0005634">
    <property type="term" value="C:nucleus"/>
    <property type="evidence" value="ECO:0007669"/>
    <property type="project" value="UniProtKB-SubCell"/>
</dbReference>
<keyword evidence="3 8" id="KW-0863">Zinc-finger</keyword>
<dbReference type="InterPro" id="IPR052035">
    <property type="entry name" value="ZnF_BED_domain_contain"/>
</dbReference>
<evidence type="ECO:0000256" key="7">
    <source>
        <dbReference type="ARBA" id="ARBA00023242"/>
    </source>
</evidence>
<evidence type="ECO:0000256" key="8">
    <source>
        <dbReference type="PROSITE-ProRule" id="PRU00027"/>
    </source>
</evidence>
<keyword evidence="12" id="KW-1185">Reference proteome</keyword>
<name>A0A0P1A8U1_PLAHL</name>
<dbReference type="EMBL" id="CCYD01000261">
    <property type="protein sequence ID" value="CEG37133.1"/>
    <property type="molecule type" value="Genomic_DNA"/>
</dbReference>
<evidence type="ECO:0000259" key="10">
    <source>
        <dbReference type="PROSITE" id="PS50808"/>
    </source>
</evidence>
<keyword evidence="4" id="KW-0862">Zinc</keyword>
<evidence type="ECO:0000256" key="3">
    <source>
        <dbReference type="ARBA" id="ARBA00022771"/>
    </source>
</evidence>
<evidence type="ECO:0000256" key="5">
    <source>
        <dbReference type="ARBA" id="ARBA00023015"/>
    </source>
</evidence>
<keyword evidence="6" id="KW-0804">Transcription</keyword>
<feature type="domain" description="BED-type" evidence="10">
    <location>
        <begin position="38"/>
        <end position="90"/>
    </location>
</feature>
<keyword evidence="7" id="KW-0539">Nucleus</keyword>
<feature type="region of interest" description="Disordered" evidence="9">
    <location>
        <begin position="1"/>
        <end position="38"/>
    </location>
</feature>
<keyword evidence="2" id="KW-0479">Metal-binding</keyword>
<dbReference type="GO" id="GO:0008270">
    <property type="term" value="F:zinc ion binding"/>
    <property type="evidence" value="ECO:0007669"/>
    <property type="project" value="UniProtKB-KW"/>
</dbReference>
<evidence type="ECO:0000313" key="11">
    <source>
        <dbReference type="EMBL" id="CEG37133.1"/>
    </source>
</evidence>
<dbReference type="SUPFAM" id="SSF53098">
    <property type="entry name" value="Ribonuclease H-like"/>
    <property type="match status" value="1"/>
</dbReference>
<evidence type="ECO:0000256" key="2">
    <source>
        <dbReference type="ARBA" id="ARBA00022723"/>
    </source>
</evidence>
<dbReference type="GeneID" id="36399640"/>
<feature type="compositionally biased region" description="Polar residues" evidence="9">
    <location>
        <begin position="1"/>
        <end position="10"/>
    </location>
</feature>
<dbReference type="RefSeq" id="XP_024573502.1">
    <property type="nucleotide sequence ID" value="XM_024722424.1"/>
</dbReference>
<dbReference type="AlphaFoldDB" id="A0A0P1A8U1"/>
<sequence>MESQPPSSSDGVFAVADESAPPLPVLEPPAKKHQAAGRKRDPVWDFTTVLADKRVVCNRCGTVIHRYGVAKVERVRAHFERKCSGVQAPTATLNAKETEEVRSNHLERSHSIMGADLKQHRVVIGSNYGNKSGAFKRKIAYWLYVTGQPFNNAESKLLLNALRVLRNDVVLPTKRELENELLDLEFIASKSRVSKILSGKRCCLIIEHWIGLEGCKMTTFGAICDGASYYLESKAALNHEIGGEVTADEVEAVLIKEKKTELCGIVTPTTSVFSKLTKGVIQKKHPRCIFFYGCICHALTLLLDDVSCIFPWLKTMQKSVVDLITIFHGNHNLQTQIFDSEFLHIANFPNSSSVCASLEDLLKYEKMLSTIVARRDFVNLSTPIEQEKLKRVQDFILGETFIRDVIKSLDILRPLQQHLKRFQEEQPSLSLVFPCYLELLSVYSSIKWVSKKEKALITSCITERFNAIYGVSHGVAYTLDPLYLGEALDDHKKQEVEDFIIRFCEHEGHSVDILTQLQKFKSKIVDLKETKKEFWQMVQSGSVAPLDFWMEHRSHFPYLHQLATAVYSLPIACVPYSPSYGDQSLEKRRS</sequence>
<evidence type="ECO:0000256" key="9">
    <source>
        <dbReference type="SAM" id="MobiDB-lite"/>
    </source>
</evidence>
<dbReference type="PANTHER" id="PTHR46481">
    <property type="entry name" value="ZINC FINGER BED DOMAIN-CONTAINING PROTEIN 4"/>
    <property type="match status" value="1"/>
</dbReference>
<evidence type="ECO:0000256" key="1">
    <source>
        <dbReference type="ARBA" id="ARBA00004123"/>
    </source>
</evidence>
<dbReference type="OrthoDB" id="162872at2759"/>
<dbReference type="InterPro" id="IPR012337">
    <property type="entry name" value="RNaseH-like_sf"/>
</dbReference>
<evidence type="ECO:0000256" key="4">
    <source>
        <dbReference type="ARBA" id="ARBA00022833"/>
    </source>
</evidence>
<accession>A0A0P1A8U1</accession>
<evidence type="ECO:0000256" key="6">
    <source>
        <dbReference type="ARBA" id="ARBA00023163"/>
    </source>
</evidence>
<keyword evidence="5" id="KW-0805">Transcription regulation</keyword>
<dbReference type="PANTHER" id="PTHR46481:SF10">
    <property type="entry name" value="ZINC FINGER BED DOMAIN-CONTAINING PROTEIN 39"/>
    <property type="match status" value="1"/>
</dbReference>
<dbReference type="STRING" id="4781.A0A0P1A8U1"/>
<dbReference type="GO" id="GO:0003677">
    <property type="term" value="F:DNA binding"/>
    <property type="evidence" value="ECO:0007669"/>
    <property type="project" value="InterPro"/>
</dbReference>
<reference evidence="12" key="1">
    <citation type="submission" date="2014-09" db="EMBL/GenBank/DDBJ databases">
        <authorList>
            <person name="Sharma Rahul"/>
            <person name="Thines Marco"/>
        </authorList>
    </citation>
    <scope>NUCLEOTIDE SEQUENCE [LARGE SCALE GENOMIC DNA]</scope>
</reference>
<protein>
    <submittedName>
        <fullName evidence="11">Zinc finger, BED-type predicted</fullName>
    </submittedName>
</protein>
<dbReference type="Proteomes" id="UP000054928">
    <property type="component" value="Unassembled WGS sequence"/>
</dbReference>
<evidence type="ECO:0000313" key="12">
    <source>
        <dbReference type="Proteomes" id="UP000054928"/>
    </source>
</evidence>